<dbReference type="EMBL" id="JAGRQC010000009">
    <property type="protein sequence ID" value="MBR0554042.1"/>
    <property type="molecule type" value="Genomic_DNA"/>
</dbReference>
<feature type="transmembrane region" description="Helical" evidence="6">
    <location>
        <begin position="290"/>
        <end position="317"/>
    </location>
</feature>
<protein>
    <recommendedName>
        <fullName evidence="9">Polysaccharide biosynthesis protein</fullName>
    </recommendedName>
</protein>
<dbReference type="RefSeq" id="WP_284055295.1">
    <property type="nucleotide sequence ID" value="NZ_JAGRQC010000009.1"/>
</dbReference>
<dbReference type="GO" id="GO:0005886">
    <property type="term" value="C:plasma membrane"/>
    <property type="evidence" value="ECO:0007669"/>
    <property type="project" value="UniProtKB-SubCell"/>
</dbReference>
<name>A0A8T4IJ34_9SPHN</name>
<feature type="transmembrane region" description="Helical" evidence="6">
    <location>
        <begin position="382"/>
        <end position="403"/>
    </location>
</feature>
<feature type="transmembrane region" description="Helical" evidence="6">
    <location>
        <begin position="222"/>
        <end position="250"/>
    </location>
</feature>
<evidence type="ECO:0008006" key="9">
    <source>
        <dbReference type="Google" id="ProtNLM"/>
    </source>
</evidence>
<keyword evidence="3 6" id="KW-0812">Transmembrane</keyword>
<evidence type="ECO:0000256" key="1">
    <source>
        <dbReference type="ARBA" id="ARBA00004651"/>
    </source>
</evidence>
<accession>A0A8T4IJ34</accession>
<gene>
    <name evidence="7" type="ORF">J7S20_16190</name>
</gene>
<evidence type="ECO:0000256" key="4">
    <source>
        <dbReference type="ARBA" id="ARBA00022989"/>
    </source>
</evidence>
<evidence type="ECO:0000256" key="3">
    <source>
        <dbReference type="ARBA" id="ARBA00022692"/>
    </source>
</evidence>
<dbReference type="PANTHER" id="PTHR30250:SF11">
    <property type="entry name" value="O-ANTIGEN TRANSPORTER-RELATED"/>
    <property type="match status" value="1"/>
</dbReference>
<dbReference type="Proteomes" id="UP000676996">
    <property type="component" value="Unassembled WGS sequence"/>
</dbReference>
<dbReference type="AlphaFoldDB" id="A0A8T4IJ34"/>
<evidence type="ECO:0000256" key="2">
    <source>
        <dbReference type="ARBA" id="ARBA00022475"/>
    </source>
</evidence>
<keyword evidence="2" id="KW-1003">Cell membrane</keyword>
<dbReference type="InterPro" id="IPR050833">
    <property type="entry name" value="Poly_Biosynth_Transport"/>
</dbReference>
<feature type="transmembrane region" description="Helical" evidence="6">
    <location>
        <begin position="197"/>
        <end position="216"/>
    </location>
</feature>
<proteinExistence type="predicted"/>
<feature type="transmembrane region" description="Helical" evidence="6">
    <location>
        <begin position="139"/>
        <end position="160"/>
    </location>
</feature>
<feature type="transmembrane region" description="Helical" evidence="6">
    <location>
        <begin position="20"/>
        <end position="45"/>
    </location>
</feature>
<keyword evidence="4 6" id="KW-1133">Transmembrane helix</keyword>
<organism evidence="7 8">
    <name type="scientific">Stakelama marina</name>
    <dbReference type="NCBI Taxonomy" id="2826939"/>
    <lineage>
        <taxon>Bacteria</taxon>
        <taxon>Pseudomonadati</taxon>
        <taxon>Pseudomonadota</taxon>
        <taxon>Alphaproteobacteria</taxon>
        <taxon>Sphingomonadales</taxon>
        <taxon>Sphingomonadaceae</taxon>
        <taxon>Stakelama</taxon>
    </lineage>
</organism>
<feature type="transmembrane region" description="Helical" evidence="6">
    <location>
        <begin position="353"/>
        <end position="370"/>
    </location>
</feature>
<feature type="transmembrane region" description="Helical" evidence="6">
    <location>
        <begin position="323"/>
        <end position="346"/>
    </location>
</feature>
<keyword evidence="5 6" id="KW-0472">Membrane</keyword>
<comment type="subcellular location">
    <subcellularLocation>
        <location evidence="1">Cell membrane</location>
        <topology evidence="1">Multi-pass membrane protein</topology>
    </subcellularLocation>
</comment>
<reference evidence="7" key="1">
    <citation type="submission" date="2021-04" db="EMBL/GenBank/DDBJ databases">
        <title>Ouciella asimina sp. nov., isolated from the surface seawater in the hydrothermal field of Okinawa Trough.</title>
        <authorList>
            <person name="Shuang W."/>
        </authorList>
    </citation>
    <scope>NUCLEOTIDE SEQUENCE</scope>
    <source>
        <strain evidence="7">LXI357</strain>
    </source>
</reference>
<keyword evidence="8" id="KW-1185">Reference proteome</keyword>
<feature type="transmembrane region" description="Helical" evidence="6">
    <location>
        <begin position="104"/>
        <end position="127"/>
    </location>
</feature>
<feature type="transmembrane region" description="Helical" evidence="6">
    <location>
        <begin position="166"/>
        <end position="185"/>
    </location>
</feature>
<evidence type="ECO:0000256" key="6">
    <source>
        <dbReference type="SAM" id="Phobius"/>
    </source>
</evidence>
<evidence type="ECO:0000313" key="8">
    <source>
        <dbReference type="Proteomes" id="UP000676996"/>
    </source>
</evidence>
<feature type="transmembrane region" description="Helical" evidence="6">
    <location>
        <begin position="66"/>
        <end position="92"/>
    </location>
</feature>
<evidence type="ECO:0000256" key="5">
    <source>
        <dbReference type="ARBA" id="ARBA00023136"/>
    </source>
</evidence>
<sequence length="415" mass="45875">MTQLIAIPLLTRHWGAEGYGIWLMLTTIPFYLSMSDFGLGTAAGVEIMRFLKEGDLGSARSAFQSVWVLLTATIGTILFIALIAASMLILLTPYSGDPWGRHEIAKAVVLMIIYSFGIVQMSIVYVVYRATHRYALGTVLLMSMFPLEGACLLITVLLGGGLNDVLIGYIILRALGAVAYNYVIYRRERWFAVGWDSARLSVIRSLAGPSTAVLSLNGSNIMVLQLLLVTLGAFAGPATVAVFGSVRFLARIPFQFFSMFERASVPEFTHAELHERWGLMRKMVRMNVTLGLLASLPVAIILTFFGQTLLGAISHSLHASQTLFFWLGMTTVFLVTWTGLATPLFATNQAHRYAYYFLAIALLVVLGPMLRNLLHIPMEPGTFSAMMLALGHMAMIVILWFQLSGAPWFRRKEMA</sequence>
<dbReference type="PANTHER" id="PTHR30250">
    <property type="entry name" value="PST FAMILY PREDICTED COLANIC ACID TRANSPORTER"/>
    <property type="match status" value="1"/>
</dbReference>
<comment type="caution">
    <text evidence="7">The sequence shown here is derived from an EMBL/GenBank/DDBJ whole genome shotgun (WGS) entry which is preliminary data.</text>
</comment>
<evidence type="ECO:0000313" key="7">
    <source>
        <dbReference type="EMBL" id="MBR0554042.1"/>
    </source>
</evidence>